<comment type="caution">
    <text evidence="2">The sequence shown here is derived from an EMBL/GenBank/DDBJ whole genome shotgun (WGS) entry which is preliminary data.</text>
</comment>
<dbReference type="eggNOG" id="COG0625">
    <property type="taxonomic scope" value="Bacteria"/>
</dbReference>
<dbReference type="Proteomes" id="UP000015531">
    <property type="component" value="Unassembled WGS sequence"/>
</dbReference>
<keyword evidence="3" id="KW-1185">Reference proteome</keyword>
<evidence type="ECO:0000313" key="2">
    <source>
        <dbReference type="EMBL" id="EQB17171.1"/>
    </source>
</evidence>
<name>T0HLD1_9SPHN</name>
<dbReference type="Pfam" id="PF02798">
    <property type="entry name" value="GST_N"/>
    <property type="match status" value="1"/>
</dbReference>
<evidence type="ECO:0000313" key="3">
    <source>
        <dbReference type="Proteomes" id="UP000015531"/>
    </source>
</evidence>
<feature type="domain" description="GST N-terminal" evidence="1">
    <location>
        <begin position="1"/>
        <end position="63"/>
    </location>
</feature>
<dbReference type="SUPFAM" id="SSF52833">
    <property type="entry name" value="Thioredoxin-like"/>
    <property type="match status" value="1"/>
</dbReference>
<gene>
    <name evidence="2" type="ORF">RLDS_04255</name>
</gene>
<dbReference type="Gene3D" id="3.40.30.10">
    <property type="entry name" value="Glutaredoxin"/>
    <property type="match status" value="1"/>
</dbReference>
<accession>T0HLD1</accession>
<dbReference type="PANTHER" id="PTHR44051">
    <property type="entry name" value="GLUTATHIONE S-TRANSFERASE-RELATED"/>
    <property type="match status" value="1"/>
</dbReference>
<dbReference type="RefSeq" id="WP_021224707.1">
    <property type="nucleotide sequence ID" value="NZ_ATDP01000071.1"/>
</dbReference>
<dbReference type="PROSITE" id="PS50404">
    <property type="entry name" value="GST_NTER"/>
    <property type="match status" value="1"/>
</dbReference>
<sequence length="78" mass="8579">MLEEIDLSYRVVPVDIFRGEQHAPKFKALYPNAKVPVIVDGDEIVFDSNAILLYLAEKTGRFGSDAMVPRGSLSAALL</sequence>
<reference evidence="2 3" key="1">
    <citation type="journal article" date="2013" name="Genome Announc.">
        <title>Draft Genome Sequence of Sphingobium lactosutens Strain DS20T, Isolated from a Hexachlorocyclohexane Dumpsite.</title>
        <authorList>
            <person name="Kumar R."/>
            <person name="Dwivedi V."/>
            <person name="Negi V."/>
            <person name="Khurana J.P."/>
            <person name="Lal R."/>
        </authorList>
    </citation>
    <scope>NUCLEOTIDE SEQUENCE [LARGE SCALE GENOMIC DNA]</scope>
    <source>
        <strain evidence="2 3">DS20</strain>
    </source>
</reference>
<dbReference type="OrthoDB" id="9803562at2"/>
<evidence type="ECO:0000259" key="1">
    <source>
        <dbReference type="PROSITE" id="PS50404"/>
    </source>
</evidence>
<dbReference type="AlphaFoldDB" id="T0HLD1"/>
<protein>
    <recommendedName>
        <fullName evidence="1">GST N-terminal domain-containing protein</fullName>
    </recommendedName>
</protein>
<dbReference type="InterPro" id="IPR036249">
    <property type="entry name" value="Thioredoxin-like_sf"/>
</dbReference>
<organism evidence="2 3">
    <name type="scientific">Sphingobium lactosutens DS20</name>
    <dbReference type="NCBI Taxonomy" id="1331060"/>
    <lineage>
        <taxon>Bacteria</taxon>
        <taxon>Pseudomonadati</taxon>
        <taxon>Pseudomonadota</taxon>
        <taxon>Alphaproteobacteria</taxon>
        <taxon>Sphingomonadales</taxon>
        <taxon>Sphingomonadaceae</taxon>
        <taxon>Sphingobium</taxon>
    </lineage>
</organism>
<dbReference type="InterPro" id="IPR004045">
    <property type="entry name" value="Glutathione_S-Trfase_N"/>
</dbReference>
<dbReference type="EMBL" id="ATDP01000071">
    <property type="protein sequence ID" value="EQB17171.1"/>
    <property type="molecule type" value="Genomic_DNA"/>
</dbReference>
<dbReference type="PANTHER" id="PTHR44051:SF8">
    <property type="entry name" value="GLUTATHIONE S-TRANSFERASE GSTA"/>
    <property type="match status" value="1"/>
</dbReference>
<proteinExistence type="predicted"/>
<dbReference type="PATRIC" id="fig|1331060.3.peg.778"/>